<dbReference type="SUPFAM" id="SSF56300">
    <property type="entry name" value="Metallo-dependent phosphatases"/>
    <property type="match status" value="1"/>
</dbReference>
<dbReference type="InterPro" id="IPR029052">
    <property type="entry name" value="Metallo-depent_PP-like"/>
</dbReference>
<feature type="signal peptide" evidence="1">
    <location>
        <begin position="1"/>
        <end position="23"/>
    </location>
</feature>
<dbReference type="EMBL" id="VXKB01000001">
    <property type="protein sequence ID" value="KAA8717597.1"/>
    <property type="molecule type" value="Genomic_DNA"/>
</dbReference>
<keyword evidence="1" id="KW-0732">Signal</keyword>
<dbReference type="GO" id="GO:0016787">
    <property type="term" value="F:hydrolase activity"/>
    <property type="evidence" value="ECO:0007669"/>
    <property type="project" value="InterPro"/>
</dbReference>
<evidence type="ECO:0000313" key="3">
    <source>
        <dbReference type="EMBL" id="KAA8717597.1"/>
    </source>
</evidence>
<reference evidence="3 4" key="1">
    <citation type="submission" date="2019-09" db="EMBL/GenBank/DDBJ databases">
        <title>Draft genome sequence of various Type strains from the CCUG.</title>
        <authorList>
            <person name="Pineiro-Iglesias B."/>
            <person name="Tunovic T."/>
            <person name="Unosson C."/>
            <person name="Inganas E."/>
            <person name="Ohlen M."/>
            <person name="Cardew S."/>
            <person name="Jensie-Markopoulos S."/>
            <person name="Salva-Serra F."/>
            <person name="Jaen-Luchoro D."/>
            <person name="Karlsson R."/>
            <person name="Svensson-Stadler L."/>
            <person name="Chun J."/>
            <person name="Moore E."/>
        </authorList>
    </citation>
    <scope>NUCLEOTIDE SEQUENCE [LARGE SCALE GENOMIC DNA]</scope>
    <source>
        <strain evidence="3 4">CCUG 53682T</strain>
    </source>
</reference>
<dbReference type="PANTHER" id="PTHR43143:SF1">
    <property type="entry name" value="SERINE_THREONINE-PROTEIN PHOSPHATASE CPPED1"/>
    <property type="match status" value="1"/>
</dbReference>
<feature type="chain" id="PRO_5024290604" evidence="1">
    <location>
        <begin position="24"/>
        <end position="343"/>
    </location>
</feature>
<dbReference type="RefSeq" id="WP_150384749.1">
    <property type="nucleotide sequence ID" value="NZ_BAAAFS010000001.1"/>
</dbReference>
<name>A0A5M9RBI4_9GAMM</name>
<evidence type="ECO:0000313" key="4">
    <source>
        <dbReference type="Proteomes" id="UP000322181"/>
    </source>
</evidence>
<evidence type="ECO:0000259" key="2">
    <source>
        <dbReference type="Pfam" id="PF00149"/>
    </source>
</evidence>
<dbReference type="Proteomes" id="UP000322181">
    <property type="component" value="Unassembled WGS sequence"/>
</dbReference>
<dbReference type="Gene3D" id="3.60.21.10">
    <property type="match status" value="1"/>
</dbReference>
<evidence type="ECO:0000256" key="1">
    <source>
        <dbReference type="SAM" id="SignalP"/>
    </source>
</evidence>
<protein>
    <submittedName>
        <fullName evidence="3">Metallophosphoesterase</fullName>
    </submittedName>
</protein>
<organism evidence="3 4">
    <name type="scientific">Morganella psychrotolerans</name>
    <dbReference type="NCBI Taxonomy" id="368603"/>
    <lineage>
        <taxon>Bacteria</taxon>
        <taxon>Pseudomonadati</taxon>
        <taxon>Pseudomonadota</taxon>
        <taxon>Gammaproteobacteria</taxon>
        <taxon>Enterobacterales</taxon>
        <taxon>Morganellaceae</taxon>
        <taxon>Morganella</taxon>
    </lineage>
</organism>
<dbReference type="Pfam" id="PF00149">
    <property type="entry name" value="Metallophos"/>
    <property type="match status" value="1"/>
</dbReference>
<accession>A0A5M9RBI4</accession>
<gene>
    <name evidence="3" type="ORF">F4V73_07075</name>
</gene>
<dbReference type="InterPro" id="IPR004843">
    <property type="entry name" value="Calcineurin-like_PHP"/>
</dbReference>
<dbReference type="AlphaFoldDB" id="A0A5M9RBI4"/>
<comment type="caution">
    <text evidence="3">The sequence shown here is derived from an EMBL/GenBank/DDBJ whole genome shotgun (WGS) entry which is preliminary data.</text>
</comment>
<dbReference type="PANTHER" id="PTHR43143">
    <property type="entry name" value="METALLOPHOSPHOESTERASE, CALCINEURIN SUPERFAMILY"/>
    <property type="match status" value="1"/>
</dbReference>
<dbReference type="InterPro" id="IPR051918">
    <property type="entry name" value="STPP_CPPED1"/>
</dbReference>
<feature type="domain" description="Calcineurin-like phosphoesterase" evidence="2">
    <location>
        <begin position="54"/>
        <end position="273"/>
    </location>
</feature>
<sequence>MKINIFLAMLMAGALPVCMFANATDITNDERAKNKVDKKNYTAIIGADPQPWRLHTGDPNSKQNRGPWLDVNNKTSQAIKSHNGVYFYIVNGDLTEFGRSGTYKDYANVYKKNQVPVYEGLGNHDYANNVNDCYENSCAYSAVDRMVNELNKYARSLVNFSKDASRNSLTGTISGSLAYSWDFGDIHYAQLQNYPTYYVRFYKASTVVSIGKSLYWLEEDLKKAHEIGKASIINFHDGSYHFISKSSDAEKQRFKSMLSKYNVKAVFLGHTHSQSYCRAKDDKVYGNVPIYTAGALFNGDYYLIDVKDKDVNVKAFNGSTGTPELIKDYGMIGADTGNSYSCS</sequence>
<proteinExistence type="predicted"/>